<dbReference type="Gene3D" id="3.40.1580.10">
    <property type="entry name" value="SMI1/KNR4-like"/>
    <property type="match status" value="1"/>
</dbReference>
<sequence length="221" mass="24636">MKTVIERLEQWLENNLPEVRADLAPGCSQASLAEFESQVGRAFPQSLADLYRAHDGQAGGVNTGPFFGLMFLSLAQARNHWESWKQIVDEYSPEDMKEASAFCKSAMPGGIKEVYANQYWVPFAHDYGGNYLGVDLDPAQRGTSGQVINFGRDEDERFVVALSLETFVEWLVCQLESGNALIRDEDDGGRSLNIREPESYNFLDSLPVLFASQRDLSSDPA</sequence>
<dbReference type="SMART" id="SM00860">
    <property type="entry name" value="SMI1_KNR4"/>
    <property type="match status" value="1"/>
</dbReference>
<dbReference type="InterPro" id="IPR018958">
    <property type="entry name" value="Knr4/Smi1-like_dom"/>
</dbReference>
<proteinExistence type="predicted"/>
<dbReference type="InterPro" id="IPR037883">
    <property type="entry name" value="Knr4/Smi1-like_sf"/>
</dbReference>
<dbReference type="Pfam" id="PF09346">
    <property type="entry name" value="SMI1_KNR4"/>
    <property type="match status" value="1"/>
</dbReference>
<gene>
    <name evidence="2" type="ORF">GIV53_10850</name>
</gene>
<dbReference type="SUPFAM" id="SSF160631">
    <property type="entry name" value="SMI1/KNR4-like"/>
    <property type="match status" value="1"/>
</dbReference>
<reference evidence="2" key="1">
    <citation type="submission" date="2019-11" db="EMBL/GenBank/DDBJ databases">
        <title>Epiphytic Pseudomonas syringae from cherry orchards.</title>
        <authorList>
            <person name="Hulin M.T."/>
        </authorList>
    </citation>
    <scope>NUCLEOTIDE SEQUENCE</scope>
    <source>
        <strain evidence="2">PA-2-5E</strain>
    </source>
</reference>
<dbReference type="EMBL" id="WKAE01000093">
    <property type="protein sequence ID" value="MCF5629795.1"/>
    <property type="molecule type" value="Genomic_DNA"/>
</dbReference>
<evidence type="ECO:0000313" key="2">
    <source>
        <dbReference type="EMBL" id="MCF5629795.1"/>
    </source>
</evidence>
<evidence type="ECO:0000259" key="1">
    <source>
        <dbReference type="SMART" id="SM00860"/>
    </source>
</evidence>
<dbReference type="InterPro" id="IPR051873">
    <property type="entry name" value="KNR4/SMI1_regulator"/>
</dbReference>
<feature type="domain" description="Knr4/Smi1-like" evidence="1">
    <location>
        <begin position="26"/>
        <end position="173"/>
    </location>
</feature>
<dbReference type="GO" id="GO:0043332">
    <property type="term" value="C:mating projection tip"/>
    <property type="evidence" value="ECO:0007669"/>
    <property type="project" value="TreeGrafter"/>
</dbReference>
<name>A0A9Q4A471_PSESX</name>
<dbReference type="RefSeq" id="WP_236425609.1">
    <property type="nucleotide sequence ID" value="NZ_CAWQUS010000146.1"/>
</dbReference>
<protein>
    <submittedName>
        <fullName evidence="2">Beta-1 3-glucan biosynthesis protein</fullName>
    </submittedName>
</protein>
<accession>A0A9Q4A471</accession>
<dbReference type="AlphaFoldDB" id="A0A9Q4A471"/>
<dbReference type="PANTHER" id="PTHR47432:SF1">
    <property type="entry name" value="CELL WALL ASSEMBLY REGULATOR SMI1"/>
    <property type="match status" value="1"/>
</dbReference>
<dbReference type="PANTHER" id="PTHR47432">
    <property type="entry name" value="CELL WALL ASSEMBLY REGULATOR SMI1"/>
    <property type="match status" value="1"/>
</dbReference>
<dbReference type="Proteomes" id="UP000814010">
    <property type="component" value="Unassembled WGS sequence"/>
</dbReference>
<evidence type="ECO:0000313" key="3">
    <source>
        <dbReference type="Proteomes" id="UP000814010"/>
    </source>
</evidence>
<organism evidence="2 3">
    <name type="scientific">Pseudomonas syringae</name>
    <dbReference type="NCBI Taxonomy" id="317"/>
    <lineage>
        <taxon>Bacteria</taxon>
        <taxon>Pseudomonadati</taxon>
        <taxon>Pseudomonadota</taxon>
        <taxon>Gammaproteobacteria</taxon>
        <taxon>Pseudomonadales</taxon>
        <taxon>Pseudomonadaceae</taxon>
        <taxon>Pseudomonas</taxon>
    </lineage>
</organism>
<comment type="caution">
    <text evidence="2">The sequence shown here is derived from an EMBL/GenBank/DDBJ whole genome shotgun (WGS) entry which is preliminary data.</text>
</comment>